<organism evidence="1 2">
    <name type="scientific">Dyella nitratireducens</name>
    <dbReference type="NCBI Taxonomy" id="1849580"/>
    <lineage>
        <taxon>Bacteria</taxon>
        <taxon>Pseudomonadati</taxon>
        <taxon>Pseudomonadota</taxon>
        <taxon>Gammaproteobacteria</taxon>
        <taxon>Lysobacterales</taxon>
        <taxon>Rhodanobacteraceae</taxon>
        <taxon>Dyella</taxon>
    </lineage>
</organism>
<gene>
    <name evidence="1" type="ORF">GCM10010981_18100</name>
</gene>
<name>A0ABQ1FSN0_9GAMM</name>
<reference evidence="2" key="1">
    <citation type="journal article" date="2019" name="Int. J. Syst. Evol. Microbiol.">
        <title>The Global Catalogue of Microorganisms (GCM) 10K type strain sequencing project: providing services to taxonomists for standard genome sequencing and annotation.</title>
        <authorList>
            <consortium name="The Broad Institute Genomics Platform"/>
            <consortium name="The Broad Institute Genome Sequencing Center for Infectious Disease"/>
            <person name="Wu L."/>
            <person name="Ma J."/>
        </authorList>
    </citation>
    <scope>NUCLEOTIDE SEQUENCE [LARGE SCALE GENOMIC DNA]</scope>
    <source>
        <strain evidence="2">CGMCC 1.15439</strain>
    </source>
</reference>
<evidence type="ECO:0000313" key="1">
    <source>
        <dbReference type="EMBL" id="GGA29535.1"/>
    </source>
</evidence>
<keyword evidence="2" id="KW-1185">Reference proteome</keyword>
<accession>A0ABQ1FSN0</accession>
<dbReference type="EMBL" id="BMJA01000001">
    <property type="protein sequence ID" value="GGA29535.1"/>
    <property type="molecule type" value="Genomic_DNA"/>
</dbReference>
<dbReference type="Proteomes" id="UP000620046">
    <property type="component" value="Unassembled WGS sequence"/>
</dbReference>
<sequence>MKINCERHEDLELKALYDKGMDVSWVGETITFVDGTRTFVFRLDDSMPAEAMLWRIIVEGRPRAVKLGKAFADNEIELLRSDPLLIEAVEYLRDKRQVRQIAVYDGPMGFYARVPVIDIISAPR</sequence>
<proteinExistence type="predicted"/>
<protein>
    <submittedName>
        <fullName evidence="1">Uncharacterized protein</fullName>
    </submittedName>
</protein>
<comment type="caution">
    <text evidence="1">The sequence shown here is derived from an EMBL/GenBank/DDBJ whole genome shotgun (WGS) entry which is preliminary data.</text>
</comment>
<evidence type="ECO:0000313" key="2">
    <source>
        <dbReference type="Proteomes" id="UP000620046"/>
    </source>
</evidence>